<dbReference type="EMBL" id="JADGJW010000181">
    <property type="protein sequence ID" value="KAJ3222306.1"/>
    <property type="molecule type" value="Genomic_DNA"/>
</dbReference>
<evidence type="ECO:0000256" key="1">
    <source>
        <dbReference type="SAM" id="Phobius"/>
    </source>
</evidence>
<comment type="caution">
    <text evidence="2">The sequence shown here is derived from an EMBL/GenBank/DDBJ whole genome shotgun (WGS) entry which is preliminary data.</text>
</comment>
<accession>A0AAD5U6Z4</accession>
<proteinExistence type="predicted"/>
<keyword evidence="1" id="KW-0472">Membrane</keyword>
<keyword evidence="1" id="KW-0812">Transmembrane</keyword>
<keyword evidence="1" id="KW-1133">Transmembrane helix</keyword>
<feature type="transmembrane region" description="Helical" evidence="1">
    <location>
        <begin position="20"/>
        <end position="42"/>
    </location>
</feature>
<evidence type="ECO:0000313" key="2">
    <source>
        <dbReference type="EMBL" id="KAJ3222306.1"/>
    </source>
</evidence>
<reference evidence="2" key="1">
    <citation type="submission" date="2020-05" db="EMBL/GenBank/DDBJ databases">
        <title>Phylogenomic resolution of chytrid fungi.</title>
        <authorList>
            <person name="Stajich J.E."/>
            <person name="Amses K."/>
            <person name="Simmons R."/>
            <person name="Seto K."/>
            <person name="Myers J."/>
            <person name="Bonds A."/>
            <person name="Quandt C.A."/>
            <person name="Barry K."/>
            <person name="Liu P."/>
            <person name="Grigoriev I."/>
            <person name="Longcore J.E."/>
            <person name="James T.Y."/>
        </authorList>
    </citation>
    <scope>NUCLEOTIDE SEQUENCE</scope>
    <source>
        <strain evidence="2">JEL0476</strain>
    </source>
</reference>
<organism evidence="2 3">
    <name type="scientific">Clydaea vesicula</name>
    <dbReference type="NCBI Taxonomy" id="447962"/>
    <lineage>
        <taxon>Eukaryota</taxon>
        <taxon>Fungi</taxon>
        <taxon>Fungi incertae sedis</taxon>
        <taxon>Chytridiomycota</taxon>
        <taxon>Chytridiomycota incertae sedis</taxon>
        <taxon>Chytridiomycetes</taxon>
        <taxon>Lobulomycetales</taxon>
        <taxon>Lobulomycetaceae</taxon>
        <taxon>Clydaea</taxon>
    </lineage>
</organism>
<protein>
    <submittedName>
        <fullName evidence="2">Uncharacterized protein</fullName>
    </submittedName>
</protein>
<keyword evidence="3" id="KW-1185">Reference proteome</keyword>
<gene>
    <name evidence="2" type="ORF">HK099_002456</name>
</gene>
<dbReference type="Proteomes" id="UP001211065">
    <property type="component" value="Unassembled WGS sequence"/>
</dbReference>
<name>A0AAD5U6Z4_9FUNG</name>
<sequence>MDSTITTEVNSSSETHHISFAQALLLAFIPIFAIFGLLFWTISRKLNKKNRFEINSKKHRENYEKKFNDNRFPAPSWLSRSNKIQSQRSQVQKSSIPIRHIVPTKPRLEFVSGVPMVIMSRADSTSKLEQFDLKSMLYLKNSLDSKIKTLSLWFLENEEVLLKKCQKVLPSGKIFRFLNQHETELEFKNSTEASNYDLFALNEAISKSVSSNLFNITADQKTCQEIAAYLKASKVLALPRSVISISDWELFTYTKEHLTKSNLNNLIEKKEFLNSPLLNAILKCESEILEKFKLLFPLTFIDTTNEDPTQLRLKLVLYECLKFLFFMKSFNPNLNLNFFSGQELFNEKMHKFLEGSLNFNYNEEIDLSEKVYITGCCFSGIYNADEIIDKALVY</sequence>
<dbReference type="AlphaFoldDB" id="A0AAD5U6Z4"/>
<evidence type="ECO:0000313" key="3">
    <source>
        <dbReference type="Proteomes" id="UP001211065"/>
    </source>
</evidence>